<reference evidence="2 3" key="1">
    <citation type="submission" date="2018-02" db="EMBL/GenBank/DDBJ databases">
        <title>Genome sequence of the basidiomycete white-rot fungus Phlebia centrifuga.</title>
        <authorList>
            <person name="Granchi Z."/>
            <person name="Peng M."/>
            <person name="de Vries R.P."/>
            <person name="Hilden K."/>
            <person name="Makela M.R."/>
            <person name="Grigoriev I."/>
            <person name="Riley R."/>
        </authorList>
    </citation>
    <scope>NUCLEOTIDE SEQUENCE [LARGE SCALE GENOMIC DNA]</scope>
    <source>
        <strain evidence="2 3">FBCC195</strain>
    </source>
</reference>
<evidence type="ECO:0000256" key="1">
    <source>
        <dbReference type="SAM" id="MobiDB-lite"/>
    </source>
</evidence>
<evidence type="ECO:0000313" key="3">
    <source>
        <dbReference type="Proteomes" id="UP000186601"/>
    </source>
</evidence>
<sequence length="574" mass="65025">MEFETQQEVEAAIDQHYRTICDLKFRWNMFSPINRRFPPEVLEEVFLYYAMGMCPSVYEFLHRSSPGAYAWIRIGHVCRFWREIVLQLPRMWGHITVGPYTMPECVDEMLRRSRQTSLVVQAYLPAHTLSGFTSLSVVLAQLHRTRNLNLTVSAAHLVEHFGTLGGTAPKLRNFTLTEPFGLGSPVDPPFPTQATHLNRLVISGHPLTKVQQMFCPSLRHLSLSSMNIDSLEILYQSLVKMPSIRTLELQFLDMHNTISMFSDENVALPHLRSMRLSAGGNSAALCARFLRRVTFPGDTSISCIGFQDVVGYFRGSSTAFVSAIADKLNGVGTIGTPLPLKSLSLRSSKSGETALVMQGWTSEHTVDSLHRGIRKHCQFENQWSARCAIIQVVELCSAIKLSEVTSFYISDHPLARFEIYDWVKAFMQMQKLRTLDVRSFAARTLPAVLMLQHDGPNSMPGGPSGAKPILQWKPMFPSLQRLVLRGVHFKEYYRQKDELTFLAVLGEALRKRKSRGLQLPQLVIQDAVNFTASDENRLALLVKHLEWDGEETILDDREEDEKNCTDEEEFDSDG</sequence>
<dbReference type="Proteomes" id="UP000186601">
    <property type="component" value="Unassembled WGS sequence"/>
</dbReference>
<accession>A0A2R6NIM5</accession>
<dbReference type="OrthoDB" id="3181669at2759"/>
<name>A0A2R6NIM5_9APHY</name>
<dbReference type="STRING" id="98765.A0A2R6NIM5"/>
<organism evidence="2 3">
    <name type="scientific">Hermanssonia centrifuga</name>
    <dbReference type="NCBI Taxonomy" id="98765"/>
    <lineage>
        <taxon>Eukaryota</taxon>
        <taxon>Fungi</taxon>
        <taxon>Dikarya</taxon>
        <taxon>Basidiomycota</taxon>
        <taxon>Agaricomycotina</taxon>
        <taxon>Agaricomycetes</taxon>
        <taxon>Polyporales</taxon>
        <taxon>Meruliaceae</taxon>
        <taxon>Hermanssonia</taxon>
    </lineage>
</organism>
<dbReference type="Gene3D" id="3.80.10.10">
    <property type="entry name" value="Ribonuclease Inhibitor"/>
    <property type="match status" value="1"/>
</dbReference>
<evidence type="ECO:0000313" key="2">
    <source>
        <dbReference type="EMBL" id="PSR72237.1"/>
    </source>
</evidence>
<dbReference type="AlphaFoldDB" id="A0A2R6NIM5"/>
<comment type="caution">
    <text evidence="2">The sequence shown here is derived from an EMBL/GenBank/DDBJ whole genome shotgun (WGS) entry which is preliminary data.</text>
</comment>
<proteinExistence type="predicted"/>
<dbReference type="SUPFAM" id="SSF52047">
    <property type="entry name" value="RNI-like"/>
    <property type="match status" value="1"/>
</dbReference>
<feature type="region of interest" description="Disordered" evidence="1">
    <location>
        <begin position="552"/>
        <end position="574"/>
    </location>
</feature>
<dbReference type="InterPro" id="IPR032675">
    <property type="entry name" value="LRR_dom_sf"/>
</dbReference>
<gene>
    <name evidence="2" type="ORF">PHLCEN_2v11829</name>
</gene>
<keyword evidence="3" id="KW-1185">Reference proteome</keyword>
<protein>
    <submittedName>
        <fullName evidence="2">Uncharacterized protein</fullName>
    </submittedName>
</protein>
<dbReference type="EMBL" id="MLYV02001198">
    <property type="protein sequence ID" value="PSR72237.1"/>
    <property type="molecule type" value="Genomic_DNA"/>
</dbReference>